<name>A0A7I7LIZ4_9MYCO</name>
<evidence type="ECO:0000313" key="2">
    <source>
        <dbReference type="Proteomes" id="UP000467164"/>
    </source>
</evidence>
<accession>A0A7I7LIZ4</accession>
<organism evidence="1 2">
    <name type="scientific">Mycobacterium shottsii</name>
    <dbReference type="NCBI Taxonomy" id="133549"/>
    <lineage>
        <taxon>Bacteria</taxon>
        <taxon>Bacillati</taxon>
        <taxon>Actinomycetota</taxon>
        <taxon>Actinomycetes</taxon>
        <taxon>Mycobacteriales</taxon>
        <taxon>Mycobacteriaceae</taxon>
        <taxon>Mycobacterium</taxon>
        <taxon>Mycobacterium ulcerans group</taxon>
    </lineage>
</organism>
<sequence>MAVGIGACGQGLHKRVVVCLNLPGKRLIILTEHAKHVRNRRGYLVGGCRRQTGGPTANGDAGLSDGRLDTYQVLGSGSHQLRLRHQMAHLDIPSTEEYFVVALTLQWAQS</sequence>
<dbReference type="EMBL" id="AP022572">
    <property type="protein sequence ID" value="BBX59567.1"/>
    <property type="molecule type" value="Genomic_DNA"/>
</dbReference>
<reference evidence="1 2" key="1">
    <citation type="journal article" date="2019" name="Emerg. Microbes Infect.">
        <title>Comprehensive subspecies identification of 175 nontuberculous mycobacteria species based on 7547 genomic profiles.</title>
        <authorList>
            <person name="Matsumoto Y."/>
            <person name="Kinjo T."/>
            <person name="Motooka D."/>
            <person name="Nabeya D."/>
            <person name="Jung N."/>
            <person name="Uechi K."/>
            <person name="Horii T."/>
            <person name="Iida T."/>
            <person name="Fujita J."/>
            <person name="Nakamura S."/>
        </authorList>
    </citation>
    <scope>NUCLEOTIDE SEQUENCE [LARGE SCALE GENOMIC DNA]</scope>
    <source>
        <strain evidence="1 2">JCM 12657</strain>
    </source>
</reference>
<keyword evidence="2" id="KW-1185">Reference proteome</keyword>
<dbReference type="AlphaFoldDB" id="A0A7I7LIZ4"/>
<protein>
    <submittedName>
        <fullName evidence="1">Uncharacterized protein</fullName>
    </submittedName>
</protein>
<proteinExistence type="predicted"/>
<gene>
    <name evidence="1" type="ORF">MSHO_49120</name>
</gene>
<dbReference type="Proteomes" id="UP000467164">
    <property type="component" value="Chromosome"/>
</dbReference>
<evidence type="ECO:0000313" key="1">
    <source>
        <dbReference type="EMBL" id="BBX59567.1"/>
    </source>
</evidence>
<dbReference type="KEGG" id="msho:MSHO_49120"/>